<reference evidence="3 4" key="1">
    <citation type="submission" date="2016-11" db="EMBL/GenBank/DDBJ databases">
        <authorList>
            <person name="Jaros S."/>
            <person name="Januszkiewicz K."/>
            <person name="Wedrychowicz H."/>
        </authorList>
    </citation>
    <scope>NUCLEOTIDE SEQUENCE [LARGE SCALE GENOMIC DNA]</scope>
    <source>
        <strain evidence="3 4">GAS242</strain>
    </source>
</reference>
<evidence type="ECO:0000256" key="1">
    <source>
        <dbReference type="ARBA" id="ARBA00006987"/>
    </source>
</evidence>
<organism evidence="3 4">
    <name type="scientific">Bradyrhizobium erythrophlei</name>
    <dbReference type="NCBI Taxonomy" id="1437360"/>
    <lineage>
        <taxon>Bacteria</taxon>
        <taxon>Pseudomonadati</taxon>
        <taxon>Pseudomonadota</taxon>
        <taxon>Alphaproteobacteria</taxon>
        <taxon>Hyphomicrobiales</taxon>
        <taxon>Nitrobacteraceae</taxon>
        <taxon>Bradyrhizobium</taxon>
    </lineage>
</organism>
<sequence>MNSGTQPRTMGPINPCRRIRGKKKSQGRKYVRHILKAVAALSAMLVSAPAIAAWEPTKPVEIVVAAGAGGASDQMARMMQAAIQKNNLMKQPMVVSLKGGASGAEALMYMKSSEGDPNKVLIAYSLIYMLPLSAKIPFNWHELTPVSVVALDQFVLWDNAAGPKTVKEFIEAAKAAPSPFKMGGTGSKREDNVLTVFMEQKTGAKFSYLPYKSGGEAATQLVGNHTESNVNNPSENLEVWRAGQVRALCVFDRERISYTTKVTETQSWHDIPTCKEEGLDVQYLMLRAMFLPGKVTPEQQAFYVDLFQKVTQTAEYKDYMEKQALKPIFLTGKDMLQFLEEDDALNTALMTKAGFVAK</sequence>
<dbReference type="Gene3D" id="3.40.190.10">
    <property type="entry name" value="Periplasmic binding protein-like II"/>
    <property type="match status" value="1"/>
</dbReference>
<evidence type="ECO:0000313" key="4">
    <source>
        <dbReference type="Proteomes" id="UP000190675"/>
    </source>
</evidence>
<proteinExistence type="inferred from homology"/>
<protein>
    <submittedName>
        <fullName evidence="3">Tripartite-type tricarboxylate transporter, receptor component TctC</fullName>
    </submittedName>
</protein>
<evidence type="ECO:0000313" key="3">
    <source>
        <dbReference type="EMBL" id="SHH65703.1"/>
    </source>
</evidence>
<gene>
    <name evidence="3" type="ORF">SAMN05444169_8614</name>
</gene>
<feature type="region of interest" description="Disordered" evidence="2">
    <location>
        <begin position="1"/>
        <end position="25"/>
    </location>
</feature>
<dbReference type="InterPro" id="IPR042100">
    <property type="entry name" value="Bug_dom1"/>
</dbReference>
<dbReference type="PANTHER" id="PTHR42928:SF1">
    <property type="entry name" value="BLR4371 PROTEIN"/>
    <property type="match status" value="1"/>
</dbReference>
<dbReference type="EMBL" id="LT670818">
    <property type="protein sequence ID" value="SHH65703.1"/>
    <property type="molecule type" value="Genomic_DNA"/>
</dbReference>
<dbReference type="CDD" id="cd07012">
    <property type="entry name" value="PBP2_Bug_TTT"/>
    <property type="match status" value="1"/>
</dbReference>
<comment type="similarity">
    <text evidence="1">Belongs to the UPF0065 (bug) family.</text>
</comment>
<dbReference type="Gene3D" id="3.40.190.150">
    <property type="entry name" value="Bordetella uptake gene, domain 1"/>
    <property type="match status" value="1"/>
</dbReference>
<keyword evidence="3" id="KW-0675">Receptor</keyword>
<dbReference type="Proteomes" id="UP000190675">
    <property type="component" value="Chromosome I"/>
</dbReference>
<dbReference type="InterPro" id="IPR005064">
    <property type="entry name" value="BUG"/>
</dbReference>
<dbReference type="PANTHER" id="PTHR42928">
    <property type="entry name" value="TRICARBOXYLATE-BINDING PROTEIN"/>
    <property type="match status" value="1"/>
</dbReference>
<name>A0A1M5USL6_9BRAD</name>
<evidence type="ECO:0000256" key="2">
    <source>
        <dbReference type="SAM" id="MobiDB-lite"/>
    </source>
</evidence>
<accession>A0A1M5USL6</accession>
<dbReference type="Pfam" id="PF03401">
    <property type="entry name" value="TctC"/>
    <property type="match status" value="1"/>
</dbReference>
<dbReference type="PIRSF" id="PIRSF017082">
    <property type="entry name" value="YflP"/>
    <property type="match status" value="1"/>
</dbReference>
<dbReference type="AlphaFoldDB" id="A0A1M5USL6"/>